<dbReference type="InterPro" id="IPR029044">
    <property type="entry name" value="Nucleotide-diphossugar_trans"/>
</dbReference>
<dbReference type="FunFam" id="3.90.550.10:FF:000117">
    <property type="entry name" value="Glycosyltransferase family 34 protein"/>
    <property type="match status" value="1"/>
</dbReference>
<feature type="transmembrane region" description="Helical" evidence="5">
    <location>
        <begin position="126"/>
        <end position="148"/>
    </location>
</feature>
<organism evidence="6 7">
    <name type="scientific">Cytospora leucostoma</name>
    <dbReference type="NCBI Taxonomy" id="1230097"/>
    <lineage>
        <taxon>Eukaryota</taxon>
        <taxon>Fungi</taxon>
        <taxon>Dikarya</taxon>
        <taxon>Ascomycota</taxon>
        <taxon>Pezizomycotina</taxon>
        <taxon>Sordariomycetes</taxon>
        <taxon>Sordariomycetidae</taxon>
        <taxon>Diaporthales</taxon>
        <taxon>Cytosporaceae</taxon>
        <taxon>Cytospora</taxon>
    </lineage>
</organism>
<dbReference type="OrthoDB" id="407658at2759"/>
<dbReference type="AlphaFoldDB" id="A0A423XIS6"/>
<dbReference type="FunCoup" id="A0A423XIS6">
    <property type="interactions" value="127"/>
</dbReference>
<dbReference type="InterPro" id="IPR008630">
    <property type="entry name" value="Glyco_trans_34"/>
</dbReference>
<keyword evidence="3" id="KW-0808">Transferase</keyword>
<dbReference type="Pfam" id="PF05637">
    <property type="entry name" value="Glyco_transf_34"/>
    <property type="match status" value="1"/>
</dbReference>
<keyword evidence="2" id="KW-0328">Glycosyltransferase</keyword>
<evidence type="ECO:0000256" key="2">
    <source>
        <dbReference type="ARBA" id="ARBA00022676"/>
    </source>
</evidence>
<protein>
    <recommendedName>
        <fullName evidence="8">Alpha-1,6-mannosyltransferase MNN10</fullName>
    </recommendedName>
</protein>
<keyword evidence="5" id="KW-0472">Membrane</keyword>
<dbReference type="Proteomes" id="UP000285146">
    <property type="component" value="Unassembled WGS sequence"/>
</dbReference>
<dbReference type="Gene3D" id="3.90.550.10">
    <property type="entry name" value="Spore Coat Polysaccharide Biosynthesis Protein SpsA, Chain A"/>
    <property type="match status" value="1"/>
</dbReference>
<keyword evidence="7" id="KW-1185">Reference proteome</keyword>
<comment type="caution">
    <text evidence="6">The sequence shown here is derived from an EMBL/GenBank/DDBJ whole genome shotgun (WGS) entry which is preliminary data.</text>
</comment>
<dbReference type="GO" id="GO:0006487">
    <property type="term" value="P:protein N-linked glycosylation"/>
    <property type="evidence" value="ECO:0007669"/>
    <property type="project" value="TreeGrafter"/>
</dbReference>
<feature type="region of interest" description="Disordered" evidence="4">
    <location>
        <begin position="1"/>
        <end position="40"/>
    </location>
</feature>
<sequence>MSLSRSPSPGPGGGWSSPGLNINTSGRSSPATAFSGPNGNQVMWESTRVKNMGKSGYPAFSTQNQGFFTRHMRRISSSLPRFNSNTHYAEKEKIQRGQWSGAQPGSVYGRLRNLLGRIGRKAKLRIFIGFLLFLAICLLHQSPLLYYWRRAAWLGGGEKYVIILGANVGGGVMEWKGAREWAIERDSMRNKKKYVERWGYELEVVDLSTKKRYAHEWRESWEKVDYIRNAFVKYPKAEWVWWLDLNTYIMEPSYSLQEHLFNGIEEYVYRDINEYNPLNISHPLNDTYLDEEMRSPNGDGDPNSVNFILSQDCGGFNLGSFFVRRSQWTDRLLDVWWDPVAYEQKHMEWAHKEQDALEQLYRSQAWIRAHTGFLPQRMINSFPPGACADNGTDVRFHYEQEDRDFVVNMAGCEWGRDCWGEMYNYRELSYWLNRTWWERFKEDLLAVLIHKVTGKNFKF</sequence>
<evidence type="ECO:0000256" key="1">
    <source>
        <dbReference type="ARBA" id="ARBA00005664"/>
    </source>
</evidence>
<evidence type="ECO:0000256" key="5">
    <source>
        <dbReference type="SAM" id="Phobius"/>
    </source>
</evidence>
<dbReference type="STRING" id="1230097.A0A423XIS6"/>
<evidence type="ECO:0000313" key="7">
    <source>
        <dbReference type="Proteomes" id="UP000285146"/>
    </source>
</evidence>
<evidence type="ECO:0000256" key="4">
    <source>
        <dbReference type="SAM" id="MobiDB-lite"/>
    </source>
</evidence>
<evidence type="ECO:0000256" key="3">
    <source>
        <dbReference type="ARBA" id="ARBA00022679"/>
    </source>
</evidence>
<gene>
    <name evidence="6" type="ORF">VPNG_01846</name>
</gene>
<reference evidence="6 7" key="1">
    <citation type="submission" date="2015-09" db="EMBL/GenBank/DDBJ databases">
        <title>Host preference determinants of Valsa canker pathogens revealed by comparative genomics.</title>
        <authorList>
            <person name="Yin Z."/>
            <person name="Huang L."/>
        </authorList>
    </citation>
    <scope>NUCLEOTIDE SEQUENCE [LARGE SCALE GENOMIC DNA]</scope>
    <source>
        <strain evidence="6 7">SXYLt</strain>
    </source>
</reference>
<dbReference type="PANTHER" id="PTHR31306:SF5">
    <property type="entry name" value="ALPHA-1,6-MANNOSYLTRANSFERASE MNN10-RELATED"/>
    <property type="match status" value="1"/>
</dbReference>
<accession>A0A423XIS6</accession>
<evidence type="ECO:0008006" key="8">
    <source>
        <dbReference type="Google" id="ProtNLM"/>
    </source>
</evidence>
<feature type="compositionally biased region" description="Polar residues" evidence="4">
    <location>
        <begin position="20"/>
        <end position="40"/>
    </location>
</feature>
<keyword evidence="5" id="KW-1133">Transmembrane helix</keyword>
<dbReference type="PANTHER" id="PTHR31306">
    <property type="entry name" value="ALPHA-1,6-MANNOSYLTRANSFERASE MNN11-RELATED"/>
    <property type="match status" value="1"/>
</dbReference>
<dbReference type="GO" id="GO:0000139">
    <property type="term" value="C:Golgi membrane"/>
    <property type="evidence" value="ECO:0007669"/>
    <property type="project" value="TreeGrafter"/>
</dbReference>
<keyword evidence="5" id="KW-0812">Transmembrane</keyword>
<dbReference type="InParanoid" id="A0A423XIS6"/>
<dbReference type="EMBL" id="LKEB01000006">
    <property type="protein sequence ID" value="ROW16170.1"/>
    <property type="molecule type" value="Genomic_DNA"/>
</dbReference>
<comment type="similarity">
    <text evidence="1">Belongs to the glycosyltransferase 34 family.</text>
</comment>
<name>A0A423XIS6_9PEZI</name>
<dbReference type="GO" id="GO:0016757">
    <property type="term" value="F:glycosyltransferase activity"/>
    <property type="evidence" value="ECO:0007669"/>
    <property type="project" value="UniProtKB-KW"/>
</dbReference>
<evidence type="ECO:0000313" key="6">
    <source>
        <dbReference type="EMBL" id="ROW16170.1"/>
    </source>
</evidence>
<proteinExistence type="inferred from homology"/>